<proteinExistence type="predicted"/>
<dbReference type="AlphaFoldDB" id="A0A8X7BXK3"/>
<dbReference type="OrthoDB" id="6429252at2759"/>
<protein>
    <recommendedName>
        <fullName evidence="3">RNase H type-1 domain-containing protein</fullName>
    </recommendedName>
</protein>
<gene>
    <name evidence="1" type="ORF">TNIN_179981</name>
</gene>
<comment type="caution">
    <text evidence="1">The sequence shown here is derived from an EMBL/GenBank/DDBJ whole genome shotgun (WGS) entry which is preliminary data.</text>
</comment>
<dbReference type="EMBL" id="BMAV01006671">
    <property type="protein sequence ID" value="GFY48826.1"/>
    <property type="molecule type" value="Genomic_DNA"/>
</dbReference>
<evidence type="ECO:0008006" key="3">
    <source>
        <dbReference type="Google" id="ProtNLM"/>
    </source>
</evidence>
<evidence type="ECO:0000313" key="1">
    <source>
        <dbReference type="EMBL" id="GFY48826.1"/>
    </source>
</evidence>
<name>A0A8X7BXK3_9ARAC</name>
<organism evidence="1 2">
    <name type="scientific">Trichonephila inaurata madagascariensis</name>
    <dbReference type="NCBI Taxonomy" id="2747483"/>
    <lineage>
        <taxon>Eukaryota</taxon>
        <taxon>Metazoa</taxon>
        <taxon>Ecdysozoa</taxon>
        <taxon>Arthropoda</taxon>
        <taxon>Chelicerata</taxon>
        <taxon>Arachnida</taxon>
        <taxon>Araneae</taxon>
        <taxon>Araneomorphae</taxon>
        <taxon>Entelegynae</taxon>
        <taxon>Araneoidea</taxon>
        <taxon>Nephilidae</taxon>
        <taxon>Trichonephila</taxon>
        <taxon>Trichonephila inaurata</taxon>
    </lineage>
</organism>
<accession>A0A8X7BXK3</accession>
<evidence type="ECO:0000313" key="2">
    <source>
        <dbReference type="Proteomes" id="UP000886998"/>
    </source>
</evidence>
<sequence length="118" mass="13995">MSIRIINKLRTTAKYRDVHFQWIPSHVNVPGNDVVDFLDKRCCSEIATTDYALTYREIYCLMKIKDKKVWMAPPDHPGISRKNPGGTLEFDGDRNDKKKWLCQITQWVFKMHDLRIWP</sequence>
<keyword evidence="2" id="KW-1185">Reference proteome</keyword>
<dbReference type="Proteomes" id="UP000886998">
    <property type="component" value="Unassembled WGS sequence"/>
</dbReference>
<reference evidence="1" key="1">
    <citation type="submission" date="2020-08" db="EMBL/GenBank/DDBJ databases">
        <title>Multicomponent nature underlies the extraordinary mechanical properties of spider dragline silk.</title>
        <authorList>
            <person name="Kono N."/>
            <person name="Nakamura H."/>
            <person name="Mori M."/>
            <person name="Yoshida Y."/>
            <person name="Ohtoshi R."/>
            <person name="Malay A.D."/>
            <person name="Moran D.A.P."/>
            <person name="Tomita M."/>
            <person name="Numata K."/>
            <person name="Arakawa K."/>
        </authorList>
    </citation>
    <scope>NUCLEOTIDE SEQUENCE</scope>
</reference>